<proteinExistence type="predicted"/>
<evidence type="ECO:0000313" key="2">
    <source>
        <dbReference type="Proteomes" id="UP000250235"/>
    </source>
</evidence>
<keyword evidence="2" id="KW-1185">Reference proteome</keyword>
<organism evidence="1 2">
    <name type="scientific">Dorcoceras hygrometricum</name>
    <dbReference type="NCBI Taxonomy" id="472368"/>
    <lineage>
        <taxon>Eukaryota</taxon>
        <taxon>Viridiplantae</taxon>
        <taxon>Streptophyta</taxon>
        <taxon>Embryophyta</taxon>
        <taxon>Tracheophyta</taxon>
        <taxon>Spermatophyta</taxon>
        <taxon>Magnoliopsida</taxon>
        <taxon>eudicotyledons</taxon>
        <taxon>Gunneridae</taxon>
        <taxon>Pentapetalae</taxon>
        <taxon>asterids</taxon>
        <taxon>lamiids</taxon>
        <taxon>Lamiales</taxon>
        <taxon>Gesneriaceae</taxon>
        <taxon>Didymocarpoideae</taxon>
        <taxon>Trichosporeae</taxon>
        <taxon>Loxocarpinae</taxon>
        <taxon>Dorcoceras</taxon>
    </lineage>
</organism>
<dbReference type="AlphaFoldDB" id="A0A2Z7A7T7"/>
<dbReference type="Proteomes" id="UP000250235">
    <property type="component" value="Unassembled WGS sequence"/>
</dbReference>
<protein>
    <submittedName>
        <fullName evidence="1">Uncharacterized protein</fullName>
    </submittedName>
</protein>
<dbReference type="EMBL" id="KV018136">
    <property type="protein sequence ID" value="KZV17568.1"/>
    <property type="molecule type" value="Genomic_DNA"/>
</dbReference>
<reference evidence="1 2" key="1">
    <citation type="journal article" date="2015" name="Proc. Natl. Acad. Sci. U.S.A.">
        <title>The resurrection genome of Boea hygrometrica: A blueprint for survival of dehydration.</title>
        <authorList>
            <person name="Xiao L."/>
            <person name="Yang G."/>
            <person name="Zhang L."/>
            <person name="Yang X."/>
            <person name="Zhao S."/>
            <person name="Ji Z."/>
            <person name="Zhou Q."/>
            <person name="Hu M."/>
            <person name="Wang Y."/>
            <person name="Chen M."/>
            <person name="Xu Y."/>
            <person name="Jin H."/>
            <person name="Xiao X."/>
            <person name="Hu G."/>
            <person name="Bao F."/>
            <person name="Hu Y."/>
            <person name="Wan P."/>
            <person name="Li L."/>
            <person name="Deng X."/>
            <person name="Kuang T."/>
            <person name="Xiang C."/>
            <person name="Zhu J.K."/>
            <person name="Oliver M.J."/>
            <person name="He Y."/>
        </authorList>
    </citation>
    <scope>NUCLEOTIDE SEQUENCE [LARGE SCALE GENOMIC DNA]</scope>
    <source>
        <strain evidence="2">cv. XS01</strain>
    </source>
</reference>
<accession>A0A2Z7A7T7</accession>
<evidence type="ECO:0000313" key="1">
    <source>
        <dbReference type="EMBL" id="KZV17568.1"/>
    </source>
</evidence>
<name>A0A2Z7A7T7_9LAMI</name>
<sequence length="199" mass="21666">MTSSPSFPLFRLPLAGTPSAGPPTGLAITLDQAMSRTMGYMVRPRHTKAAVVRRIYQLGDCRCKRAGFKSLSTSVGDLVLSCIDQLDAKVVTDRAGLSWSLPVLVSVLAVPELVFVWLSRLYICIVRDPCCGNCSTEAKPAVRTYALLSLVVELNRVNRMRVIERLGSSHSLTCPMALCSSFVPVLRVIERLGSSHSIT</sequence>
<gene>
    <name evidence="1" type="ORF">F511_19965</name>
</gene>